<comment type="caution">
    <text evidence="3">The sequence shown here is derived from an EMBL/GenBank/DDBJ whole genome shotgun (WGS) entry which is preliminary data.</text>
</comment>
<dbReference type="PANTHER" id="PTHR36151">
    <property type="entry name" value="BLR2777 PROTEIN"/>
    <property type="match status" value="1"/>
</dbReference>
<feature type="domain" description="ER-bound oxygenase mpaB/mpaB'/Rubber oxygenase catalytic" evidence="2">
    <location>
        <begin position="82"/>
        <end position="294"/>
    </location>
</feature>
<keyword evidence="4" id="KW-1185">Reference proteome</keyword>
<proteinExistence type="predicted"/>
<evidence type="ECO:0000259" key="2">
    <source>
        <dbReference type="Pfam" id="PF09995"/>
    </source>
</evidence>
<accession>A0ABN2PD83</accession>
<dbReference type="Proteomes" id="UP001501343">
    <property type="component" value="Unassembled WGS sequence"/>
</dbReference>
<name>A0ABN2PD83_9MICO</name>
<evidence type="ECO:0000313" key="3">
    <source>
        <dbReference type="EMBL" id="GAA1918067.1"/>
    </source>
</evidence>
<sequence length="340" mass="37041">MTRETVCVETPAARATSRTPTRPLDTSSIALTIPIAWHAGHMTLRARLLTALAGDPDGTPSWVRALAEGDDDGYFADGGAVWTVHAGTATFVAGIRALLIQALHPGALAGVHDHSRYREDPIGRLTGTVRWIICVTYGSTVHAQRETARVGRLHARVEGTYETDAGARAYSASDATLVEWVHLAFTEAFLGAHERWGGAIPGGADGYVREWAIAGRLMRVEAPPETEADLRARIDGFLDRGELRRDVRVDEVVRFLRDVPFTGSMRIAYRVLFAAAVASLPRRYRKLLGLRRSILPVITATRVVLAVSQRALGSGPRAQDFARERHRRLAHDEAGAHPAG</sequence>
<gene>
    <name evidence="3" type="ORF">GCM10009775_08300</name>
</gene>
<dbReference type="Pfam" id="PF09995">
    <property type="entry name" value="MPAB_Lcp_cat"/>
    <property type="match status" value="1"/>
</dbReference>
<reference evidence="3 4" key="1">
    <citation type="journal article" date="2019" name="Int. J. Syst. Evol. Microbiol.">
        <title>The Global Catalogue of Microorganisms (GCM) 10K type strain sequencing project: providing services to taxonomists for standard genome sequencing and annotation.</title>
        <authorList>
            <consortium name="The Broad Institute Genomics Platform"/>
            <consortium name="The Broad Institute Genome Sequencing Center for Infectious Disease"/>
            <person name="Wu L."/>
            <person name="Ma J."/>
        </authorList>
    </citation>
    <scope>NUCLEOTIDE SEQUENCE [LARGE SCALE GENOMIC DNA]</scope>
    <source>
        <strain evidence="3 4">JCM 14900</strain>
    </source>
</reference>
<dbReference type="InterPro" id="IPR018713">
    <property type="entry name" value="MPAB/Lcp_cat_dom"/>
</dbReference>
<feature type="region of interest" description="Disordered" evidence="1">
    <location>
        <begin position="317"/>
        <end position="340"/>
    </location>
</feature>
<feature type="compositionally biased region" description="Basic and acidic residues" evidence="1">
    <location>
        <begin position="330"/>
        <end position="340"/>
    </location>
</feature>
<feature type="compositionally biased region" description="Low complexity" evidence="1">
    <location>
        <begin position="10"/>
        <end position="23"/>
    </location>
</feature>
<evidence type="ECO:0000256" key="1">
    <source>
        <dbReference type="SAM" id="MobiDB-lite"/>
    </source>
</evidence>
<feature type="region of interest" description="Disordered" evidence="1">
    <location>
        <begin position="1"/>
        <end position="23"/>
    </location>
</feature>
<dbReference type="PANTHER" id="PTHR36151:SF3">
    <property type="entry name" value="ER-BOUND OXYGENASE MPAB_MPAB'_RUBBER OXYGENASE CATALYTIC DOMAIN-CONTAINING PROTEIN"/>
    <property type="match status" value="1"/>
</dbReference>
<evidence type="ECO:0000313" key="4">
    <source>
        <dbReference type="Proteomes" id="UP001501343"/>
    </source>
</evidence>
<dbReference type="EMBL" id="BAAAOF010000002">
    <property type="protein sequence ID" value="GAA1918067.1"/>
    <property type="molecule type" value="Genomic_DNA"/>
</dbReference>
<organism evidence="3 4">
    <name type="scientific">Microbacterium aoyamense</name>
    <dbReference type="NCBI Taxonomy" id="344166"/>
    <lineage>
        <taxon>Bacteria</taxon>
        <taxon>Bacillati</taxon>
        <taxon>Actinomycetota</taxon>
        <taxon>Actinomycetes</taxon>
        <taxon>Micrococcales</taxon>
        <taxon>Microbacteriaceae</taxon>
        <taxon>Microbacterium</taxon>
    </lineage>
</organism>
<protein>
    <recommendedName>
        <fullName evidence="2">ER-bound oxygenase mpaB/mpaB'/Rubber oxygenase catalytic domain-containing protein</fullName>
    </recommendedName>
</protein>